<keyword evidence="6" id="KW-1185">Reference proteome</keyword>
<evidence type="ECO:0000256" key="2">
    <source>
        <dbReference type="ARBA" id="ARBA00022737"/>
    </source>
</evidence>
<dbReference type="OMA" id="NDENEWQ"/>
<dbReference type="GeneID" id="25036618"/>
<sequence length="873" mass="97371">MSNQTEKSSSMVNLEIENIIREAVEAGPEYALTLDLSHLNLREIPYTQLEKIQDRISRLALGHNLLRSIGPEILKFTRLRYLNIRANAFREFPEVLCRLESLEILDISRNKIREMPQSFGNLMNLRVLSISKNRLIELPSYFSYMPNLEILKLENNYIVYPPPHIVNNELQEHDMPLFIANIKGYLLRNESLLRSQHHDFPHNKSTPNLISHYYADETDSSSPSSAPMTRSLTTATADPRHSSVSSYHFPQNEISSHPSYSTLRALPNPRLSPKDQYPPQPIHSNNSELLSNNGNEQNIPSTSPFFNNKLEGNRILVRPKRSVSLATGLNSSSLSKPVPMLSEHTRHSHQNSNSTNESGEKTPTVESPNELGSSASIPKPVPNQSVPVAQSTPAGSPERKKKERVRSNSINDELHNVRLPSSVLQRIEGLKEHRNFTDHPLTRNLSHDSHLPGMNRLKKEELQEGTENVNAYFSKMALAKEQIARPSYPEKALETCRGILFALSQVQQSIRQQLLFCNNPTIIDTMRHVSFTTNTHIKRLIRSFEEITFMNDGVYNATPVIHACLACIGSFRKLIDVTKKFSSDFVNSADLRYTRLFLLVLFGATKELQNSYQQLCHKGPLTNGMQDPLRQSPTYTGRSIPMSAINTRFNIEKPMSALNPEFAKQLLEQIELATSSATSVLSLLVESIEKSTLSSDVSNESTGFNTVAKLKELAMLSTSASEVTRKLKSHSKAFQANVNDENEWQKLLEDTQMFVKSIIAVANLAKTVSSEYTFQKSIISGLSAVTRSTKDLTILISSSSSHHPYHGADSASASAAAMAALSPIMRVPATPLSAALGSAAQSITPLIMSPSVLPVTGHKTEYFTDGDLEALQR</sequence>
<dbReference type="InterPro" id="IPR019487">
    <property type="entry name" value="RAM_signalling_pathway_SOG2"/>
</dbReference>
<feature type="region of interest" description="Disordered" evidence="3">
    <location>
        <begin position="328"/>
        <end position="414"/>
    </location>
</feature>
<dbReference type="GO" id="GO:0005737">
    <property type="term" value="C:cytoplasm"/>
    <property type="evidence" value="ECO:0007669"/>
    <property type="project" value="TreeGrafter"/>
</dbReference>
<dbReference type="InterPro" id="IPR055414">
    <property type="entry name" value="LRR_R13L4/SHOC2-like"/>
</dbReference>
<dbReference type="RefSeq" id="XP_013023689.1">
    <property type="nucleotide sequence ID" value="XM_013168235.1"/>
</dbReference>
<dbReference type="Proteomes" id="UP000015464">
    <property type="component" value="Unassembled WGS sequence"/>
</dbReference>
<feature type="region of interest" description="Disordered" evidence="3">
    <location>
        <begin position="214"/>
        <end position="308"/>
    </location>
</feature>
<proteinExistence type="predicted"/>
<protein>
    <submittedName>
        <fullName evidence="5">Leucine-rich repeat protein Sog2</fullName>
    </submittedName>
</protein>
<keyword evidence="1" id="KW-0433">Leucine-rich repeat</keyword>
<dbReference type="Gene3D" id="3.80.10.10">
    <property type="entry name" value="Ribonuclease Inhibitor"/>
    <property type="match status" value="1"/>
</dbReference>
<dbReference type="STRING" id="653667.S9VZ75"/>
<evidence type="ECO:0000313" key="5">
    <source>
        <dbReference type="EMBL" id="EPY51115.1"/>
    </source>
</evidence>
<dbReference type="PANTHER" id="PTHR48051">
    <property type="match status" value="1"/>
</dbReference>
<dbReference type="InterPro" id="IPR003591">
    <property type="entry name" value="Leu-rich_rpt_typical-subtyp"/>
</dbReference>
<dbReference type="Pfam" id="PF10428">
    <property type="entry name" value="SOG2"/>
    <property type="match status" value="2"/>
</dbReference>
<dbReference type="SMART" id="SM00369">
    <property type="entry name" value="LRR_TYP"/>
    <property type="match status" value="3"/>
</dbReference>
<keyword evidence="2" id="KW-0677">Repeat</keyword>
<evidence type="ECO:0000259" key="4">
    <source>
        <dbReference type="Pfam" id="PF23598"/>
    </source>
</evidence>
<dbReference type="HOGENOM" id="CLU_015898_0_0_1"/>
<feature type="compositionally biased region" description="Polar residues" evidence="3">
    <location>
        <begin position="226"/>
        <end position="262"/>
    </location>
</feature>
<accession>S9VZ75</accession>
<dbReference type="InterPro" id="IPR001611">
    <property type="entry name" value="Leu-rich_rpt"/>
</dbReference>
<dbReference type="PROSITE" id="PS51450">
    <property type="entry name" value="LRR"/>
    <property type="match status" value="1"/>
</dbReference>
<feature type="compositionally biased region" description="Polar residues" evidence="3">
    <location>
        <begin position="364"/>
        <end position="394"/>
    </location>
</feature>
<dbReference type="AlphaFoldDB" id="S9VZ75"/>
<dbReference type="Pfam" id="PF23598">
    <property type="entry name" value="LRR_14"/>
    <property type="match status" value="1"/>
</dbReference>
<reference evidence="5 6" key="1">
    <citation type="journal article" date="2011" name="Science">
        <title>Comparative functional genomics of the fission yeasts.</title>
        <authorList>
            <person name="Rhind N."/>
            <person name="Chen Z."/>
            <person name="Yassour M."/>
            <person name="Thompson D.A."/>
            <person name="Haas B.J."/>
            <person name="Habib N."/>
            <person name="Wapinski I."/>
            <person name="Roy S."/>
            <person name="Lin M.F."/>
            <person name="Heiman D.I."/>
            <person name="Young S.K."/>
            <person name="Furuya K."/>
            <person name="Guo Y."/>
            <person name="Pidoux A."/>
            <person name="Chen H.M."/>
            <person name="Robbertse B."/>
            <person name="Goldberg J.M."/>
            <person name="Aoki K."/>
            <person name="Bayne E.H."/>
            <person name="Berlin A.M."/>
            <person name="Desjardins C.A."/>
            <person name="Dobbs E."/>
            <person name="Dukaj L."/>
            <person name="Fan L."/>
            <person name="FitzGerald M.G."/>
            <person name="French C."/>
            <person name="Gujja S."/>
            <person name="Hansen K."/>
            <person name="Keifenheim D."/>
            <person name="Levin J.Z."/>
            <person name="Mosher R.A."/>
            <person name="Mueller C.A."/>
            <person name="Pfiffner J."/>
            <person name="Priest M."/>
            <person name="Russ C."/>
            <person name="Smialowska A."/>
            <person name="Swoboda P."/>
            <person name="Sykes S.M."/>
            <person name="Vaughn M."/>
            <person name="Vengrova S."/>
            <person name="Yoder R."/>
            <person name="Zeng Q."/>
            <person name="Allshire R."/>
            <person name="Baulcombe D."/>
            <person name="Birren B.W."/>
            <person name="Brown W."/>
            <person name="Ekwall K."/>
            <person name="Kellis M."/>
            <person name="Leatherwood J."/>
            <person name="Levin H."/>
            <person name="Margalit H."/>
            <person name="Martienssen R."/>
            <person name="Nieduszynski C.A."/>
            <person name="Spatafora J.W."/>
            <person name="Friedman N."/>
            <person name="Dalgaard J.Z."/>
            <person name="Baumann P."/>
            <person name="Niki H."/>
            <person name="Regev A."/>
            <person name="Nusbaum C."/>
        </authorList>
    </citation>
    <scope>NUCLEOTIDE SEQUENCE [LARGE SCALE GENOMIC DNA]</scope>
    <source>
        <strain evidence="6">OY26 / ATCC MYA-4695 / CBS 11777 / NBRC 106824 / NRRL Y48691</strain>
    </source>
</reference>
<dbReference type="eggNOG" id="KOG0619">
    <property type="taxonomic scope" value="Eukaryota"/>
</dbReference>
<gene>
    <name evidence="5" type="ORF">SPOG_02294</name>
</gene>
<feature type="domain" description="Disease resistance R13L4/SHOC-2-like LRR" evidence="4">
    <location>
        <begin position="73"/>
        <end position="155"/>
    </location>
</feature>
<dbReference type="SUPFAM" id="SSF52058">
    <property type="entry name" value="L domain-like"/>
    <property type="match status" value="1"/>
</dbReference>
<dbReference type="EMBL" id="KE546991">
    <property type="protein sequence ID" value="EPY51115.1"/>
    <property type="molecule type" value="Genomic_DNA"/>
</dbReference>
<dbReference type="InterPro" id="IPR032675">
    <property type="entry name" value="LRR_dom_sf"/>
</dbReference>
<evidence type="ECO:0000256" key="1">
    <source>
        <dbReference type="ARBA" id="ARBA00022614"/>
    </source>
</evidence>
<feature type="compositionally biased region" description="Low complexity" evidence="3">
    <location>
        <begin position="284"/>
        <end position="298"/>
    </location>
</feature>
<evidence type="ECO:0000256" key="3">
    <source>
        <dbReference type="SAM" id="MobiDB-lite"/>
    </source>
</evidence>
<evidence type="ECO:0000313" key="6">
    <source>
        <dbReference type="Proteomes" id="UP000015464"/>
    </source>
</evidence>
<organism evidence="5 6">
    <name type="scientific">Schizosaccharomyces cryophilus (strain OY26 / ATCC MYA-4695 / CBS 11777 / NBRC 106824 / NRRL Y48691)</name>
    <name type="common">Fission yeast</name>
    <dbReference type="NCBI Taxonomy" id="653667"/>
    <lineage>
        <taxon>Eukaryota</taxon>
        <taxon>Fungi</taxon>
        <taxon>Dikarya</taxon>
        <taxon>Ascomycota</taxon>
        <taxon>Taphrinomycotina</taxon>
        <taxon>Schizosaccharomycetes</taxon>
        <taxon>Schizosaccharomycetales</taxon>
        <taxon>Schizosaccharomycetaceae</taxon>
        <taxon>Schizosaccharomyces</taxon>
    </lineage>
</organism>
<dbReference type="InterPro" id="IPR050216">
    <property type="entry name" value="LRR_domain-containing"/>
</dbReference>
<dbReference type="OrthoDB" id="1394818at2759"/>
<dbReference type="PANTHER" id="PTHR48051:SF46">
    <property type="entry name" value="LEUCINE RICH REPEAT-CONTAINING DOMAIN PROTEIN"/>
    <property type="match status" value="1"/>
</dbReference>
<name>S9VZ75_SCHCR</name>